<dbReference type="Gene3D" id="3.40.140.10">
    <property type="entry name" value="Cytidine Deaminase, domain 2"/>
    <property type="match status" value="1"/>
</dbReference>
<evidence type="ECO:0000256" key="3">
    <source>
        <dbReference type="ARBA" id="ARBA00006576"/>
    </source>
</evidence>
<dbReference type="EC" id="3.5.4.5" evidence="4 15"/>
<dbReference type="CDD" id="cd01283">
    <property type="entry name" value="cytidine_deaminase"/>
    <property type="match status" value="1"/>
</dbReference>
<evidence type="ECO:0000256" key="13">
    <source>
        <dbReference type="PIRSR" id="PIRSR606262-2"/>
    </source>
</evidence>
<evidence type="ECO:0000256" key="5">
    <source>
        <dbReference type="ARBA" id="ARBA00018266"/>
    </source>
</evidence>
<evidence type="ECO:0000256" key="2">
    <source>
        <dbReference type="ARBA" id="ARBA00003949"/>
    </source>
</evidence>
<dbReference type="Proteomes" id="UP000823912">
    <property type="component" value="Unassembled WGS sequence"/>
</dbReference>
<comment type="similarity">
    <text evidence="3 15">Belongs to the cytidine and deoxycytidylate deaminase family.</text>
</comment>
<keyword evidence="8 14" id="KW-0862">Zinc</keyword>
<dbReference type="GO" id="GO:0072527">
    <property type="term" value="P:pyrimidine-containing compound metabolic process"/>
    <property type="evidence" value="ECO:0007669"/>
    <property type="project" value="UniProtKB-ARBA"/>
</dbReference>
<dbReference type="NCBIfam" id="NF004064">
    <property type="entry name" value="PRK05578.1"/>
    <property type="match status" value="1"/>
</dbReference>
<evidence type="ECO:0000256" key="10">
    <source>
        <dbReference type="ARBA" id="ARBA00049252"/>
    </source>
</evidence>
<feature type="binding site" evidence="14">
    <location>
        <position position="90"/>
    </location>
    <ligand>
        <name>Zn(2+)</name>
        <dbReference type="ChEBI" id="CHEBI:29105"/>
        <note>catalytic</note>
    </ligand>
</feature>
<accession>A0A9D1JA34</accession>
<sequence>MTDQELIARAREMQKYAYVPYSRFPVGAALECDDGTVYTGCNVENASYGACICAERTALVKAISDGRRKGFTRIAVVGNSAGFCQPCGICRQMLSEFAPDLEILAADASGRISRHSLRELLPESFGSDALENPPER</sequence>
<dbReference type="PROSITE" id="PS51747">
    <property type="entry name" value="CYT_DCMP_DEAMINASES_2"/>
    <property type="match status" value="1"/>
</dbReference>
<comment type="catalytic activity">
    <reaction evidence="11 15">
        <text>cytidine + H2O + H(+) = uridine + NH4(+)</text>
        <dbReference type="Rhea" id="RHEA:16069"/>
        <dbReference type="ChEBI" id="CHEBI:15377"/>
        <dbReference type="ChEBI" id="CHEBI:15378"/>
        <dbReference type="ChEBI" id="CHEBI:16704"/>
        <dbReference type="ChEBI" id="CHEBI:17562"/>
        <dbReference type="ChEBI" id="CHEBI:28938"/>
        <dbReference type="EC" id="3.5.4.5"/>
    </reaction>
</comment>
<dbReference type="PANTHER" id="PTHR11644:SF2">
    <property type="entry name" value="CYTIDINE DEAMINASE"/>
    <property type="match status" value="1"/>
</dbReference>
<dbReference type="SUPFAM" id="SSF53927">
    <property type="entry name" value="Cytidine deaminase-like"/>
    <property type="match status" value="1"/>
</dbReference>
<dbReference type="InterPro" id="IPR016192">
    <property type="entry name" value="APOBEC/CMP_deaminase_Zn-bd"/>
</dbReference>
<protein>
    <recommendedName>
        <fullName evidence="5 15">Cytidine deaminase</fullName>
        <ecNumber evidence="4 15">3.5.4.5</ecNumber>
    </recommendedName>
    <alternativeName>
        <fullName evidence="9 15">Cytidine aminohydrolase</fullName>
    </alternativeName>
</protein>
<evidence type="ECO:0000256" key="1">
    <source>
        <dbReference type="ARBA" id="ARBA00001947"/>
    </source>
</evidence>
<comment type="cofactor">
    <cofactor evidence="1 14 15">
        <name>Zn(2+)</name>
        <dbReference type="ChEBI" id="CHEBI:29105"/>
    </cofactor>
</comment>
<evidence type="ECO:0000313" key="17">
    <source>
        <dbReference type="EMBL" id="HIR69903.1"/>
    </source>
</evidence>
<name>A0A9D1JA34_9FIRM</name>
<evidence type="ECO:0000256" key="11">
    <source>
        <dbReference type="ARBA" id="ARBA00049558"/>
    </source>
</evidence>
<dbReference type="Pfam" id="PF00383">
    <property type="entry name" value="dCMP_cyt_deam_1"/>
    <property type="match status" value="1"/>
</dbReference>
<dbReference type="FunFam" id="3.40.140.10:FF:000008">
    <property type="entry name" value="Cytidine deaminase"/>
    <property type="match status" value="1"/>
</dbReference>
<dbReference type="GO" id="GO:0055086">
    <property type="term" value="P:nucleobase-containing small molecule metabolic process"/>
    <property type="evidence" value="ECO:0007669"/>
    <property type="project" value="UniProtKB-ARBA"/>
</dbReference>
<keyword evidence="7 15" id="KW-0378">Hydrolase</keyword>
<reference evidence="17" key="1">
    <citation type="submission" date="2020-10" db="EMBL/GenBank/DDBJ databases">
        <authorList>
            <person name="Gilroy R."/>
        </authorList>
    </citation>
    <scope>NUCLEOTIDE SEQUENCE</scope>
    <source>
        <strain evidence="17">ChiSjej5B23-6657</strain>
    </source>
</reference>
<evidence type="ECO:0000256" key="14">
    <source>
        <dbReference type="PIRSR" id="PIRSR606262-3"/>
    </source>
</evidence>
<dbReference type="NCBIfam" id="TIGR01354">
    <property type="entry name" value="cyt_deam_tetra"/>
    <property type="match status" value="1"/>
</dbReference>
<evidence type="ECO:0000256" key="12">
    <source>
        <dbReference type="PIRSR" id="PIRSR606262-1"/>
    </source>
</evidence>
<evidence type="ECO:0000256" key="4">
    <source>
        <dbReference type="ARBA" id="ARBA00012783"/>
    </source>
</evidence>
<feature type="binding site" evidence="13">
    <location>
        <begin position="42"/>
        <end position="48"/>
    </location>
    <ligand>
        <name>substrate</name>
    </ligand>
</feature>
<dbReference type="PANTHER" id="PTHR11644">
    <property type="entry name" value="CYTIDINE DEAMINASE"/>
    <property type="match status" value="1"/>
</dbReference>
<dbReference type="AlphaFoldDB" id="A0A9D1JA34"/>
<comment type="catalytic activity">
    <reaction evidence="10 15">
        <text>2'-deoxycytidine + H2O + H(+) = 2'-deoxyuridine + NH4(+)</text>
        <dbReference type="Rhea" id="RHEA:13433"/>
        <dbReference type="ChEBI" id="CHEBI:15377"/>
        <dbReference type="ChEBI" id="CHEBI:15378"/>
        <dbReference type="ChEBI" id="CHEBI:15698"/>
        <dbReference type="ChEBI" id="CHEBI:16450"/>
        <dbReference type="ChEBI" id="CHEBI:28938"/>
        <dbReference type="EC" id="3.5.4.5"/>
    </reaction>
</comment>
<evidence type="ECO:0000313" key="18">
    <source>
        <dbReference type="Proteomes" id="UP000823912"/>
    </source>
</evidence>
<dbReference type="InterPro" id="IPR002125">
    <property type="entry name" value="CMP_dCMP_dom"/>
</dbReference>
<evidence type="ECO:0000256" key="7">
    <source>
        <dbReference type="ARBA" id="ARBA00022801"/>
    </source>
</evidence>
<evidence type="ECO:0000259" key="16">
    <source>
        <dbReference type="PROSITE" id="PS51747"/>
    </source>
</evidence>
<evidence type="ECO:0000256" key="9">
    <source>
        <dbReference type="ARBA" id="ARBA00032005"/>
    </source>
</evidence>
<dbReference type="InterPro" id="IPR016193">
    <property type="entry name" value="Cytidine_deaminase-like"/>
</dbReference>
<evidence type="ECO:0000256" key="15">
    <source>
        <dbReference type="RuleBase" id="RU364006"/>
    </source>
</evidence>
<dbReference type="GO" id="GO:0008270">
    <property type="term" value="F:zinc ion binding"/>
    <property type="evidence" value="ECO:0007669"/>
    <property type="project" value="UniProtKB-UniRule"/>
</dbReference>
<evidence type="ECO:0000256" key="8">
    <source>
        <dbReference type="ARBA" id="ARBA00022833"/>
    </source>
</evidence>
<dbReference type="GO" id="GO:0005829">
    <property type="term" value="C:cytosol"/>
    <property type="evidence" value="ECO:0007669"/>
    <property type="project" value="TreeGrafter"/>
</dbReference>
<feature type="domain" description="CMP/dCMP-type deaminase" evidence="16">
    <location>
        <begin position="1"/>
        <end position="128"/>
    </location>
</feature>
<reference evidence="17" key="2">
    <citation type="journal article" date="2021" name="PeerJ">
        <title>Extensive microbial diversity within the chicken gut microbiome revealed by metagenomics and culture.</title>
        <authorList>
            <person name="Gilroy R."/>
            <person name="Ravi A."/>
            <person name="Getino M."/>
            <person name="Pursley I."/>
            <person name="Horton D.L."/>
            <person name="Alikhan N.F."/>
            <person name="Baker D."/>
            <person name="Gharbi K."/>
            <person name="Hall N."/>
            <person name="Watson M."/>
            <person name="Adriaenssens E.M."/>
            <person name="Foster-Nyarko E."/>
            <person name="Jarju S."/>
            <person name="Secka A."/>
            <person name="Antonio M."/>
            <person name="Oren A."/>
            <person name="Chaudhuri R.R."/>
            <person name="La Ragione R."/>
            <person name="Hildebrand F."/>
            <person name="Pallen M.J."/>
        </authorList>
    </citation>
    <scope>NUCLEOTIDE SEQUENCE</scope>
    <source>
        <strain evidence="17">ChiSjej5B23-6657</strain>
    </source>
</reference>
<gene>
    <name evidence="17" type="primary">cdd</name>
    <name evidence="17" type="ORF">IAA55_01320</name>
</gene>
<dbReference type="EMBL" id="DVHM01000024">
    <property type="protein sequence ID" value="HIR69903.1"/>
    <property type="molecule type" value="Genomic_DNA"/>
</dbReference>
<dbReference type="InterPro" id="IPR050202">
    <property type="entry name" value="Cyt/Deoxycyt_deaminase"/>
</dbReference>
<comment type="function">
    <text evidence="2 15">This enzyme scavenges exogenous and endogenous cytidine and 2'-deoxycytidine for UMP synthesis.</text>
</comment>
<evidence type="ECO:0000256" key="6">
    <source>
        <dbReference type="ARBA" id="ARBA00022723"/>
    </source>
</evidence>
<proteinExistence type="inferred from homology"/>
<feature type="binding site" evidence="14">
    <location>
        <position position="53"/>
    </location>
    <ligand>
        <name>Zn(2+)</name>
        <dbReference type="ChEBI" id="CHEBI:29105"/>
        <note>catalytic</note>
    </ligand>
</feature>
<dbReference type="InterPro" id="IPR006262">
    <property type="entry name" value="Cyt_deam_tetra"/>
</dbReference>
<dbReference type="GO" id="GO:0004126">
    <property type="term" value="F:cytidine deaminase activity"/>
    <property type="evidence" value="ECO:0007669"/>
    <property type="project" value="UniProtKB-UniRule"/>
</dbReference>
<feature type="active site" description="Proton donor" evidence="12">
    <location>
        <position position="55"/>
    </location>
</feature>
<dbReference type="GO" id="GO:0042802">
    <property type="term" value="F:identical protein binding"/>
    <property type="evidence" value="ECO:0007669"/>
    <property type="project" value="UniProtKB-ARBA"/>
</dbReference>
<feature type="binding site" evidence="14">
    <location>
        <position position="87"/>
    </location>
    <ligand>
        <name>Zn(2+)</name>
        <dbReference type="ChEBI" id="CHEBI:29105"/>
        <note>catalytic</note>
    </ligand>
</feature>
<keyword evidence="6 14" id="KW-0479">Metal-binding</keyword>
<organism evidence="17 18">
    <name type="scientific">Candidatus Pullilachnospira gallistercoris</name>
    <dbReference type="NCBI Taxonomy" id="2840911"/>
    <lineage>
        <taxon>Bacteria</taxon>
        <taxon>Bacillati</taxon>
        <taxon>Bacillota</taxon>
        <taxon>Clostridia</taxon>
        <taxon>Lachnospirales</taxon>
        <taxon>Lachnospiraceae</taxon>
        <taxon>Lachnospiraceae incertae sedis</taxon>
        <taxon>Candidatus Pullilachnospira</taxon>
    </lineage>
</organism>
<comment type="caution">
    <text evidence="17">The sequence shown here is derived from an EMBL/GenBank/DDBJ whole genome shotgun (WGS) entry which is preliminary data.</text>
</comment>
<dbReference type="PROSITE" id="PS00903">
    <property type="entry name" value="CYT_DCMP_DEAMINASES_1"/>
    <property type="match status" value="1"/>
</dbReference>